<dbReference type="Gene3D" id="2.40.10.10">
    <property type="entry name" value="Trypsin-like serine proteases"/>
    <property type="match status" value="2"/>
</dbReference>
<evidence type="ECO:0000313" key="3">
    <source>
        <dbReference type="Proteomes" id="UP001364472"/>
    </source>
</evidence>
<dbReference type="Proteomes" id="UP001364472">
    <property type="component" value="Unassembled WGS sequence"/>
</dbReference>
<gene>
    <name evidence="2" type="ORF">WB794_00740</name>
</gene>
<sequence length="1171" mass="122116">MSLFRSTLAAVLLTALPLACAYAAPQKSGQRAPAQAAHLDAGGERLLLVAPDLARLKAQDAVNDLKTGVPLRYGRVLPARFDLAADTGPGRWESAADGRLTWRLEVAGKGAHSLEFAFSRFRLPPGASLSIHARDGSVALPLLTDADNPASGVLHTAMLASDAAVLELTLPAARRATLELALRSVSWGYRDPFAAARAKSGSCNVDTACPEGDAWRNQIASVAGYSFSSSSSSLYCTGTLVATGSAAQDTAKPRLATAYHCISTAQEAASAVFYWGFESPTCRAPGSAENGSPLPATTASRAIQTGGAQLLSTNQATDFTALELNAPVPAAAMAYYSGWDRSGIVPNGAVGIHHANGNEKRIVFNDDPLTPMRNCIVSGGDPDTHWRVDQWELGTTEIGSSGSGLWNPSNGHLIGVLSGGNAGCANPSGYDCYGRLSSAWEVPSDTGTSIRAAFDRSGGNPETMPGKSSCDAPVVTLASSAFSAAPAAGARFELRASAQGGAGGYTYLWDADGDGVYERSGSSSQIRVSFPTRRQLNVRVQVRDAQGCIGVASRALDVVAPVIEAVSVGTPALVCGNDRAGIDPGERYTVPVTLRNVGSAALAAGARALFAPVGLMTLDVGPNAFGYVGTRDCDYGFIDLAVGSGATAPLATAVADGNPYGDLDDARTPDIALGGSGITLYGVTYSKAVMSTNGYVSFDTGDTGADADPICGGGELPAGAGGPQLRPFHADLRVLESPGAGLRYRRFAQCPRASQLGGTHPCHVFQWSGMEVLDSDWYFEGETEFQAIVYEGTGEVAYQYRRAAPTDLHSGAIGLIDAGGGDALALACPQATRTVPAAGSAMCAFAPGAQPASESPLRLESAAIVLPQIAAGQSATVNLPVKIRDDAACGAPLRLDYLATATVNAHSARGSRLAAGTVASGCQAVSQCGAPIAAVRLRSGDISNPQRSGNGLAHLSDLGATWYTADSSHLPTWYNIVGTYRDNLLEAPLLEARNLDAPEGLDVKVEQVGRAYVAPITPTRALFAWRFDDGRAGMEYLESTTALLARPDPDHTAHWYPPSQSGWGVNVESVQIGDERLDVAATYLYDDRGTPRWTISEGAMTPGGQLLLRSHRPHCPGCAHYEDWASQRQPAGSLRLLWPGASHATISTDITLPPPLQGRWQRSSVPLVPIR</sequence>
<comment type="caution">
    <text evidence="2">The sequence shown here is derived from an EMBL/GenBank/DDBJ whole genome shotgun (WGS) entry which is preliminary data.</text>
</comment>
<dbReference type="PANTHER" id="PTHR36234:SF5">
    <property type="entry name" value="LYSYL ENDOPEPTIDASE"/>
    <property type="match status" value="1"/>
</dbReference>
<dbReference type="EMBL" id="JBBDHC010000001">
    <property type="protein sequence ID" value="MEJ1248209.1"/>
    <property type="molecule type" value="Genomic_DNA"/>
</dbReference>
<protein>
    <recommendedName>
        <fullName evidence="4">PKD domain-containing protein</fullName>
    </recommendedName>
</protein>
<keyword evidence="1" id="KW-0732">Signal</keyword>
<keyword evidence="3" id="KW-1185">Reference proteome</keyword>
<evidence type="ECO:0000313" key="2">
    <source>
        <dbReference type="EMBL" id="MEJ1248209.1"/>
    </source>
</evidence>
<evidence type="ECO:0000256" key="1">
    <source>
        <dbReference type="SAM" id="SignalP"/>
    </source>
</evidence>
<proteinExistence type="predicted"/>
<dbReference type="PANTHER" id="PTHR36234">
    <property type="entry name" value="LYSYL ENDOPEPTIDASE"/>
    <property type="match status" value="1"/>
</dbReference>
<dbReference type="AlphaFoldDB" id="A0AAW9R2K3"/>
<feature type="signal peptide" evidence="1">
    <location>
        <begin position="1"/>
        <end position="23"/>
    </location>
</feature>
<organism evidence="2 3">
    <name type="scientific">Denitratimonas tolerans</name>
    <dbReference type="NCBI Taxonomy" id="1338420"/>
    <lineage>
        <taxon>Bacteria</taxon>
        <taxon>Pseudomonadati</taxon>
        <taxon>Pseudomonadota</taxon>
        <taxon>Gammaproteobacteria</taxon>
        <taxon>Lysobacterales</taxon>
        <taxon>Lysobacteraceae</taxon>
        <taxon>Denitratimonas</taxon>
    </lineage>
</organism>
<name>A0AAW9R2K3_9GAMM</name>
<dbReference type="RefSeq" id="WP_337333919.1">
    <property type="nucleotide sequence ID" value="NZ_JBBDHC010000001.1"/>
</dbReference>
<dbReference type="InterPro" id="IPR009003">
    <property type="entry name" value="Peptidase_S1_PA"/>
</dbReference>
<evidence type="ECO:0008006" key="4">
    <source>
        <dbReference type="Google" id="ProtNLM"/>
    </source>
</evidence>
<dbReference type="InterPro" id="IPR043504">
    <property type="entry name" value="Peptidase_S1_PA_chymotrypsin"/>
</dbReference>
<accession>A0AAW9R2K3</accession>
<reference evidence="2 3" key="1">
    <citation type="journal article" date="2016" name="Antonie Van Leeuwenhoek">
        <title>Denitratimonas tolerans gen. nov., sp. nov., a denitrifying bacterium isolated from a bioreactor for tannery wastewater treatment.</title>
        <authorList>
            <person name="Han S.I."/>
            <person name="Kim J.O."/>
            <person name="Lee Y.R."/>
            <person name="Ekpeghere K.I."/>
            <person name="Koh S.C."/>
            <person name="Whang K.S."/>
        </authorList>
    </citation>
    <scope>NUCLEOTIDE SEQUENCE [LARGE SCALE GENOMIC DNA]</scope>
    <source>
        <strain evidence="2 3">KACC 17565</strain>
    </source>
</reference>
<feature type="chain" id="PRO_5043948160" description="PKD domain-containing protein" evidence="1">
    <location>
        <begin position="24"/>
        <end position="1171"/>
    </location>
</feature>
<dbReference type="SUPFAM" id="SSF50494">
    <property type="entry name" value="Trypsin-like serine proteases"/>
    <property type="match status" value="1"/>
</dbReference>